<dbReference type="CDD" id="cd00110">
    <property type="entry name" value="LamG"/>
    <property type="match status" value="1"/>
</dbReference>
<evidence type="ECO:0000259" key="17">
    <source>
        <dbReference type="PROSITE" id="PS50025"/>
    </source>
</evidence>
<feature type="domain" description="Cadherin" evidence="19">
    <location>
        <begin position="1043"/>
        <end position="1152"/>
    </location>
</feature>
<evidence type="ECO:0008006" key="22">
    <source>
        <dbReference type="Google" id="ProtNLM"/>
    </source>
</evidence>
<feature type="domain" description="Cadherin" evidence="19">
    <location>
        <begin position="1361"/>
        <end position="1458"/>
    </location>
</feature>
<evidence type="ECO:0000313" key="21">
    <source>
        <dbReference type="Proteomes" id="UP001066276"/>
    </source>
</evidence>
<dbReference type="CDD" id="cd00054">
    <property type="entry name" value="EGF_CA"/>
    <property type="match status" value="3"/>
</dbReference>
<feature type="domain" description="EGF-like" evidence="18">
    <location>
        <begin position="3958"/>
        <end position="3995"/>
    </location>
</feature>
<feature type="domain" description="Cadherin" evidence="19">
    <location>
        <begin position="1254"/>
        <end position="1365"/>
    </location>
</feature>
<feature type="domain" description="Cadherin" evidence="19">
    <location>
        <begin position="3544"/>
        <end position="3655"/>
    </location>
</feature>
<dbReference type="PRINTS" id="PR00205">
    <property type="entry name" value="CADHERIN"/>
</dbReference>
<feature type="domain" description="Cadherin" evidence="19">
    <location>
        <begin position="2917"/>
        <end position="3021"/>
    </location>
</feature>
<evidence type="ECO:0000256" key="7">
    <source>
        <dbReference type="ARBA" id="ARBA00022837"/>
    </source>
</evidence>
<dbReference type="PROSITE" id="PS00232">
    <property type="entry name" value="CADHERIN_1"/>
    <property type="match status" value="11"/>
</dbReference>
<keyword evidence="2" id="KW-1003">Cell membrane</keyword>
<dbReference type="GO" id="GO:0005912">
    <property type="term" value="C:adherens junction"/>
    <property type="evidence" value="ECO:0007669"/>
    <property type="project" value="TreeGrafter"/>
</dbReference>
<proteinExistence type="predicted"/>
<dbReference type="FunFam" id="2.60.40.60:FF:000089">
    <property type="entry name" value="FAT atypical cadherin 1"/>
    <property type="match status" value="1"/>
</dbReference>
<gene>
    <name evidence="20" type="ORF">NDU88_006786</name>
</gene>
<feature type="domain" description="Cadherin" evidence="19">
    <location>
        <begin position="1768"/>
        <end position="1881"/>
    </location>
</feature>
<feature type="signal peptide" evidence="16">
    <location>
        <begin position="1"/>
        <end position="39"/>
    </location>
</feature>
<feature type="domain" description="Cadherin" evidence="19">
    <location>
        <begin position="936"/>
        <end position="1042"/>
    </location>
</feature>
<dbReference type="FunFam" id="2.60.40.60:FF:000033">
    <property type="entry name" value="FAT atypical cadherin 1"/>
    <property type="match status" value="2"/>
</dbReference>
<feature type="domain" description="Cadherin" evidence="19">
    <location>
        <begin position="1978"/>
        <end position="2079"/>
    </location>
</feature>
<feature type="domain" description="Cadherin" evidence="19">
    <location>
        <begin position="2492"/>
        <end position="2595"/>
    </location>
</feature>
<evidence type="ECO:0000256" key="5">
    <source>
        <dbReference type="ARBA" id="ARBA00022729"/>
    </source>
</evidence>
<evidence type="ECO:0000256" key="16">
    <source>
        <dbReference type="SAM" id="SignalP"/>
    </source>
</evidence>
<dbReference type="PROSITE" id="PS50268">
    <property type="entry name" value="CADHERIN_2"/>
    <property type="match status" value="33"/>
</dbReference>
<feature type="domain" description="Cadherin" evidence="19">
    <location>
        <begin position="1148"/>
        <end position="1253"/>
    </location>
</feature>
<keyword evidence="6" id="KW-0677">Repeat</keyword>
<dbReference type="Gene3D" id="2.60.120.200">
    <property type="match status" value="1"/>
</dbReference>
<dbReference type="PROSITE" id="PS50025">
    <property type="entry name" value="LAM_G_DOMAIN"/>
    <property type="match status" value="1"/>
</dbReference>
<dbReference type="SMART" id="SM00282">
    <property type="entry name" value="LamG"/>
    <property type="match status" value="1"/>
</dbReference>
<keyword evidence="5 16" id="KW-0732">Signal</keyword>
<sequence length="4395" mass="484902">MIPVYTLSREVITMEFSRKGRIICLLLLLLCIMVCPGTQEKTTTPLMHFTHLMYNATVYENSAPKTYVETEVKMGIFLTDPHWIIKYRIAAGDSLGFFKTEEHVVGDFCFLRLRTKSGNTAMFNREVKDSFLLTIQASERNFDYEAWTQVMIHILDINDLKPLFSPPSYKATVQEDAPLKTIITRVSATDADLGQNAQFYYTFHPQNSLFSVHPTSGAVMLAGNLNATVQKKHDLWVQAVDRMSKISEGKASGNLASLVVEVEVAGKMTPTITSVNIVESGILETPFYATITVEANGSGVDSVDIMAGDPDKQFKVVKSYIGNNEFMIVPTKDTNWLENIGGFNLSLQAKDKSRPPQYSEVKMINIAPFKYFSVRFEKDVYKVRHSECAPVGSHVAIVKVTQDIPTLRYSLKSTPDSSHFEINPKTGLITMAKQMDVKDQSHFKFEVTAANGQASVSVLVDLLDCNNHAPVFTQSSYQSSFNENLPVGTSVFQVHASDDDQRDNGLVTYSLVNQQHLPFTIEKTSGIISTSKLFDYELTQRVYRLHVCASDSGSPFSRQTEVYISLMLNNLNDNGPAFEQVNCTGSVPKDLSIGKHITVLSAVDVDELQHIKYEILSGNEEEIFEIGSTTGVISLKKSMQLVSDSQAFYSLQVTATDGQNYAFPTVVNISVTDSGLPISMQCQETGVLQKLTQAVIESIQSQEQHEDEDTSLNIHLINSHTPQFDESLPHSINIGEDLPANSTIIRIGATDPDTGFNGKLAYVITSGNEDSCFAIDTEKGYLKVLFALDRETASFYTLNISVFDLGTPQKSSWRILVVNLLDVNDNAPKFPLGGYQTIIPENAKVGTPVIQVKAEDADSEDKGLVKYSLLTWTNKFSIDEVTGFVTVTHPLDRESFDHFVLKIEARDQPKVGHQLMSVTELTVVLEDVNDNSPRCQPHRSKVKVPEDLPKGTILLFLEAFDPDAGLAGEVTYMLTNSEQRTFKLDKKTGALILEKELDFETRSSYNLTVLTSDGGWPSPRTSRCAVEIDVTDVNENLQPPCFSSFVFQGEVPENAPAGTSVMTLTAHDGDKGRDGKIMYIIQDSIHLAAFSIEQDTGIIRTVAPLDHESVSSYWLSVTAVDSGSTPLSSITQVYIEVADINDNIPQLSRPVFYAVVMENSPKNVSILQLEANDSDACSTGRLSFSIINGNAQGFFTIDPVTGWISTTPQLLDREFKEEHNLEVAVSDNGNPPLQSTSRVIIQVLDANDNAPTFLQKRFNVQLPERLSSKDPTNIYRLVASDQDEGLNAKVTYSLQDEEDDIFSIHPTSGLVFSRSAFHAGEYNILTVKATDGGSPPRSTSVRLHVQWIPLPSPSAQPLAFDEPHFTFTVMETDPVNHMVGVISTEITSSQLWFEITGGDGDLDFDIDKSTGGVMIARVLDAKKQSNYNLTVQVTDGTRVIRTQAYVHVIDINQHRPQFLERQYEVTIPEDTSTGQEILRVSANDLDRRTRLVYTLQDTNDPESTKLFHLDPMSGVLATAAALDYEVTRHHILTVMVRDQEVPIKRDFVRVLINVEDCNDHSPQFLALQYEKDVLISTPKDTSVIKVQALDKDQGMNGEVRYSIQTGNLEGFFSMDPLTGTITLSKTLEELRQERFVLTVQAADQGVPQLRDTSTVHIHIKASDNTPPKFSSAEYFQELKENTAAGTPVMLVSAISLSAVSYEIRAGNKDNAFSINSYSGLISTQKNLDFEKISSYQLKIRGTNMAGGLADVVVLLHLLDENDNAPIFLHSSYVGWISETARVNNIVMDETNKPLVIQATDADRGSNALLVYKIVEPAVRKYFKVDPSIGTLIVASKLDYEETPIIHFHVQVHDSGTPMLSASRPAKITIHLTDVNDSPPVFLQDNYEVTIWLPPFQGMEILTVQATDADSEVTYSILDGNLNTAFFIHPLTGLISVINSTTLERYHELTVRASDGLFKSTSSVRIHFSEAHETDLKFDHEVYTAELMENSLTVKTLLVLGVSGSRLNEPLFFSLLNGKDHFQIVQSSGLIRTKGVPFDREEHGSYDVTVEVKDNRNPLRFAWGHVKIYIKDVNDNVPEFVNLPYQISVQEDIEQGDIILQVSATDKDFGDNGAITYSFAEDYIYFWIDPNLGDISIKKPLDYLSLNKYILNVIAKDRGTPPLQKEEQVLIIVRNKSSPIFQNLYYMVKVPENIITNTPILHIQARSPEGLRLIYNLVSKDALKLFNIDFKTGVLSVIGHLDYENKTKHVLTLRATDTATGSFSEATVEVQVEDTNDNPPLFSQMVYNAIISENLPAHTPVISVKSSDADSGKNKVISYQILPNGLDDSMKFFHIDPVTGEISTTQELDYETHQQFHIRVQARDHGMRALSGEALVTIKVSDVNDNPPEFRQPQYEASVNELATCGHTIIKVQALDPDSAELTKLEYLILSGNDHRHFAINTTSGIISIANVCKKNIDNFYSLRISASDGVHRTVVPVYINTTTANKYSPAFLQSIFEVELMENAEVGTTVIDLLAVDPDDGPYGSINYTIINRLAYDKFSIDQTGRIATLQNLDRENPTEKVIDIKVMARDGGGKVAFCTVKIILTDVNDNPPQFKAPGYTLSIQSNVSMGSSVIQVIAYDSDEGLNADINYSIDIVEEITEELIEIHPSTGMITTKESLVGLENKVFHFKVKAQDGASPHWHSSIPVHLQVVPKDVSLPRFSEPLYTFAASEDLPAGTELGLVKALAVEPIIYSLVKGTTTDSNKDGVFTLDQQTGSIRVAKTIDHETTKWYQIDVMAQCSHLETDLIALASVSIQVKDVNDNHPIFEANPYKAFLMENMPAGTTVIQVTANDQDIGSNGEVTYSLTQDSDDVQGIFTIDGETGWITTLRELDCETQRMHSFHVVATDHGRKVQLSSQTVVEVTVTDDNDNPPQFTLETYRGSVTENGKPGEFIAGLKTTDADISEHNRHITCYIIEGDPLGQFGIDLVGGEWKISSKAPLDREAVEKYLLKVTASDGKFQVTTDVEISVLDINDNGPECQEMFNKVRVLEDTPPARSLLYISANDPDVGSNAQIMYTLHGVGAEKFRLDPHSGKLTTLLPLDRESNDEYHLLAKATDGGGRSCHTNVTVTVEDVNDNAPVFLTSHYTVAVFDNTTLGTPIAVVFAKDPDEGVNAEVRYTLTTSANGHFSIEESTGVVHLEKPLEDMQLSTVELTVCAMDQGVSNPLSSFATISISIVDLGTYRPVFSCAEYSVAVLENTPFGSEVLNLVNIMREGTESAEIKYEILSGNEQMKFRLDTKTGVLYLNDSLDFEVCHQHSLSVEGTRGNEVSLTDVIVVVINVTDINDCKPQFAEESYSVEVSEDAAIGDVVLLVSADDQDGPTNNQITYSIVGGDPHGHFTVQSKTGGILVAKHLDREEIPNYSLTVRASDGGKPSLFSDIAISIRVLDINDNPPTFFQLNYSLMLQENSPVGTSVLELIMTDRDSPENGPPYRFRIVAGNDGNAFQVGSNGLLTTSSALRRKLKEKYLLQIQVFDSGVPPLSSFAFVNIRVTEPSRYPPSALPLEIYITTNERVFRGGVLGKIHATDRDPHDALVYTLGPDQPQKGLFSVGSVDGKIIASEGLPQGLYNLTVTISDGTFTTLANVQIQVWCFNQEALDRSLQLRFAHVSSEEFIGDHWRSLKRFLANILTVPRQKIYMVSLQQVEDAHAVDLLLVAGDSGSSFLEPHLLAEKISASARELEQAVGLRVRKVAHLPCKGLECARRSCTENVQLDPYTLSTYSNARLSVITPRHILEQICTCNDTGARFNGHSFVRYNPHSGSADWMIRFQMKTHQSHAVLISANGTNAGILELVNGIPNFRFRCQDNVSEALLHLPVVSDGRWHSVLLEVEHSSFRLLIDGSGSVTFRRLIESCKVSHYGPELIIGGLLQQQPRRVSQAFRGCLNDVSIDGEDIVLGAKKKTGGIVEEVGIKPCCAHEGSCVSDPCQHGGICAEIHGGGYSCICPPPFTGQHCQLDGDNCASQPCLRGGTCTPTLSGYTCRCLSHHQGPRCEDDVLGCPEAPCMNGGHCEKSDSDGSPRCNCTDGYGGPTCEVWQLPETRSYSMVTGPREIAEIVAGVLGLGILVGAFIILKKHLQRRKMAHKPVPKEDPDVILKNEFSKNIGVDTQGAGPPIELNLIRTGSQNNLDASGSCKQLDAPEFTSFGSGNTQKARGTVVCSVAPNLPPAPPSSSDNESIVKSTWEGDDFVHPAETTYWPPSYGTPALQEYQRYEITHRPLPPPPLPPLPRDSEHADLYGGFPFPLDQTNKRAPLPTLYSNKNLEDLMIPRPEEVPPSQCQNEYTAISYYPLPLAEGNQYQPNPGYKRVSMRLSVAQPSYADVEGPAPTRRALSLVVPNYEDSDMVESDYGSSEEVIF</sequence>
<evidence type="ECO:0000259" key="18">
    <source>
        <dbReference type="PROSITE" id="PS50026"/>
    </source>
</evidence>
<evidence type="ECO:0000256" key="1">
    <source>
        <dbReference type="ARBA" id="ARBA00004162"/>
    </source>
</evidence>
<dbReference type="PROSITE" id="PS01186">
    <property type="entry name" value="EGF_2"/>
    <property type="match status" value="2"/>
</dbReference>
<dbReference type="SMART" id="SM00112">
    <property type="entry name" value="CA"/>
    <property type="match status" value="33"/>
</dbReference>
<dbReference type="FunFam" id="2.60.40.60:FF:000080">
    <property type="entry name" value="FAT atypical cadherin 1"/>
    <property type="match status" value="1"/>
</dbReference>
<dbReference type="FunFam" id="2.60.40.60:FF:000041">
    <property type="entry name" value="FAT atypical cadherin 1"/>
    <property type="match status" value="1"/>
</dbReference>
<dbReference type="FunFam" id="2.60.40.60:FF:000116">
    <property type="entry name" value="Dachsous cadherin-related 2"/>
    <property type="match status" value="1"/>
</dbReference>
<dbReference type="FunFam" id="2.60.40.60:FF:000061">
    <property type="entry name" value="FAT atypical cadherin 3"/>
    <property type="match status" value="1"/>
</dbReference>
<feature type="transmembrane region" description="Helical" evidence="15">
    <location>
        <begin position="4092"/>
        <end position="4112"/>
    </location>
</feature>
<dbReference type="FunFam" id="2.60.40.60:FF:000065">
    <property type="entry name" value="FAT atypical cadherin 1"/>
    <property type="match status" value="1"/>
</dbReference>
<evidence type="ECO:0000256" key="6">
    <source>
        <dbReference type="ARBA" id="ARBA00022737"/>
    </source>
</evidence>
<dbReference type="FunFam" id="2.60.40.60:FF:000198">
    <property type="entry name" value="Protocadherin Fat 2"/>
    <property type="match status" value="1"/>
</dbReference>
<dbReference type="Gene3D" id="2.10.25.10">
    <property type="entry name" value="Laminin"/>
    <property type="match status" value="3"/>
</dbReference>
<feature type="domain" description="Cadherin" evidence="19">
    <location>
        <begin position="2080"/>
        <end position="2180"/>
    </location>
</feature>
<dbReference type="FunFam" id="2.60.40.60:FF:000032">
    <property type="entry name" value="FAT atypical cadherin 1"/>
    <property type="match status" value="1"/>
</dbReference>
<feature type="domain" description="Cadherin" evidence="19">
    <location>
        <begin position="3022"/>
        <end position="3123"/>
    </location>
</feature>
<dbReference type="CDD" id="cd11304">
    <property type="entry name" value="Cadherin_repeat"/>
    <property type="match status" value="33"/>
</dbReference>
<dbReference type="FunFam" id="2.60.40.60:FF:000035">
    <property type="entry name" value="Protocadherin Fat 3"/>
    <property type="match status" value="1"/>
</dbReference>
<feature type="domain" description="Cadherin" evidence="19">
    <location>
        <begin position="1459"/>
        <end position="1564"/>
    </location>
</feature>
<dbReference type="InterPro" id="IPR001881">
    <property type="entry name" value="EGF-like_Ca-bd_dom"/>
</dbReference>
<dbReference type="SUPFAM" id="SSF57196">
    <property type="entry name" value="EGF/Laminin"/>
    <property type="match status" value="3"/>
</dbReference>
<feature type="domain" description="Cadherin" evidence="19">
    <location>
        <begin position="831"/>
        <end position="935"/>
    </location>
</feature>
<evidence type="ECO:0000256" key="14">
    <source>
        <dbReference type="PROSITE-ProRule" id="PRU00076"/>
    </source>
</evidence>
<dbReference type="InterPro" id="IPR015919">
    <property type="entry name" value="Cadherin-like_sf"/>
</dbReference>
<feature type="domain" description="Cadherin" evidence="19">
    <location>
        <begin position="2809"/>
        <end position="2916"/>
    </location>
</feature>
<dbReference type="FunFam" id="2.60.40.60:FF:000026">
    <property type="entry name" value="FAT atypical cadherin 1"/>
    <property type="match status" value="2"/>
</dbReference>
<organism evidence="20 21">
    <name type="scientific">Pleurodeles waltl</name>
    <name type="common">Iberian ribbed newt</name>
    <dbReference type="NCBI Taxonomy" id="8319"/>
    <lineage>
        <taxon>Eukaryota</taxon>
        <taxon>Metazoa</taxon>
        <taxon>Chordata</taxon>
        <taxon>Craniata</taxon>
        <taxon>Vertebrata</taxon>
        <taxon>Euteleostomi</taxon>
        <taxon>Amphibia</taxon>
        <taxon>Batrachia</taxon>
        <taxon>Caudata</taxon>
        <taxon>Salamandroidea</taxon>
        <taxon>Salamandridae</taxon>
        <taxon>Pleurodelinae</taxon>
        <taxon>Pleurodeles</taxon>
    </lineage>
</organism>
<evidence type="ECO:0000256" key="4">
    <source>
        <dbReference type="ARBA" id="ARBA00022692"/>
    </source>
</evidence>
<evidence type="ECO:0000256" key="10">
    <source>
        <dbReference type="ARBA" id="ARBA00023136"/>
    </source>
</evidence>
<keyword evidence="8" id="KW-0130">Cell adhesion</keyword>
<keyword evidence="11 14" id="KW-1015">Disulfide bond</keyword>
<dbReference type="PROSITE" id="PS00022">
    <property type="entry name" value="EGF_1"/>
    <property type="match status" value="3"/>
</dbReference>
<dbReference type="FunFam" id="2.60.40.60:FF:000053">
    <property type="entry name" value="FAT atypical cadherin 3"/>
    <property type="match status" value="1"/>
</dbReference>
<dbReference type="FunFam" id="2.60.40.60:FF:000059">
    <property type="entry name" value="FAT atypical cadherin 3"/>
    <property type="match status" value="1"/>
</dbReference>
<comment type="subcellular location">
    <subcellularLocation>
        <location evidence="1">Cell membrane</location>
        <topology evidence="1">Single-pass membrane protein</topology>
    </subcellularLocation>
</comment>
<dbReference type="Gene3D" id="2.60.40.60">
    <property type="entry name" value="Cadherins"/>
    <property type="match status" value="33"/>
</dbReference>
<dbReference type="GO" id="GO:0007156">
    <property type="term" value="P:homophilic cell adhesion via plasma membrane adhesion molecules"/>
    <property type="evidence" value="ECO:0007669"/>
    <property type="project" value="InterPro"/>
</dbReference>
<evidence type="ECO:0000256" key="13">
    <source>
        <dbReference type="PROSITE-ProRule" id="PRU00043"/>
    </source>
</evidence>
<feature type="disulfide bond" evidence="14">
    <location>
        <begin position="4063"/>
        <end position="4072"/>
    </location>
</feature>
<keyword evidence="7 13" id="KW-0106">Calcium</keyword>
<feature type="domain" description="Laminin G" evidence="17">
    <location>
        <begin position="3784"/>
        <end position="3955"/>
    </location>
</feature>
<feature type="domain" description="Cadherin" evidence="19">
    <location>
        <begin position="3229"/>
        <end position="3333"/>
    </location>
</feature>
<dbReference type="FunFam" id="2.60.40.60:FF:000021">
    <property type="entry name" value="FAT atypical cadherin 1"/>
    <property type="match status" value="2"/>
</dbReference>
<feature type="domain" description="Cadherin" evidence="19">
    <location>
        <begin position="473"/>
        <end position="578"/>
    </location>
</feature>
<dbReference type="FunFam" id="2.60.40.60:FF:000194">
    <property type="entry name" value="FAT atypical cadherin 2"/>
    <property type="match status" value="1"/>
</dbReference>
<dbReference type="InterPro" id="IPR020894">
    <property type="entry name" value="Cadherin_CS"/>
</dbReference>
<name>A0AAV7PLX5_PLEWA</name>
<feature type="domain" description="Cadherin" evidence="19">
    <location>
        <begin position="2282"/>
        <end position="2389"/>
    </location>
</feature>
<evidence type="ECO:0000256" key="9">
    <source>
        <dbReference type="ARBA" id="ARBA00022989"/>
    </source>
</evidence>
<dbReference type="FunFam" id="2.60.40.60:FF:000015">
    <property type="entry name" value="FAT atypical cadherin 1"/>
    <property type="match status" value="2"/>
</dbReference>
<dbReference type="PROSITE" id="PS50026">
    <property type="entry name" value="EGF_3"/>
    <property type="match status" value="3"/>
</dbReference>
<feature type="domain" description="Cadherin" evidence="19">
    <location>
        <begin position="1565"/>
        <end position="1669"/>
    </location>
</feature>
<keyword evidence="9 15" id="KW-1133">Transmembrane helix</keyword>
<feature type="domain" description="EGF-like" evidence="18">
    <location>
        <begin position="3997"/>
        <end position="4033"/>
    </location>
</feature>
<evidence type="ECO:0000256" key="8">
    <source>
        <dbReference type="ARBA" id="ARBA00022889"/>
    </source>
</evidence>
<dbReference type="FunFam" id="2.60.40.60:FF:000066">
    <property type="entry name" value="FAT atypical cadherin 1"/>
    <property type="match status" value="1"/>
</dbReference>
<feature type="disulfide bond" evidence="14">
    <location>
        <begin position="4023"/>
        <end position="4032"/>
    </location>
</feature>
<evidence type="ECO:0000256" key="15">
    <source>
        <dbReference type="SAM" id="Phobius"/>
    </source>
</evidence>
<feature type="domain" description="Cadherin" evidence="19">
    <location>
        <begin position="3334"/>
        <end position="3438"/>
    </location>
</feature>
<evidence type="ECO:0000313" key="20">
    <source>
        <dbReference type="EMBL" id="KAJ1128407.1"/>
    </source>
</evidence>
<dbReference type="FunFam" id="2.60.40.60:FF:000071">
    <property type="entry name" value="FAT atypical cadherin 1"/>
    <property type="match status" value="1"/>
</dbReference>
<protein>
    <recommendedName>
        <fullName evidence="22">Protocadherin Fat 2</fullName>
    </recommendedName>
</protein>
<keyword evidence="4 15" id="KW-0812">Transmembrane</keyword>
<keyword evidence="3 14" id="KW-0245">EGF-like domain</keyword>
<keyword evidence="21" id="KW-1185">Reference proteome</keyword>
<dbReference type="FunFam" id="2.60.40.60:FF:000064">
    <property type="entry name" value="FAT atypical cadherin 1"/>
    <property type="match status" value="1"/>
</dbReference>
<feature type="domain" description="Cadherin" evidence="19">
    <location>
        <begin position="50"/>
        <end position="164"/>
    </location>
</feature>
<feature type="domain" description="Cadherin" evidence="19">
    <location>
        <begin position="579"/>
        <end position="679"/>
    </location>
</feature>
<feature type="domain" description="EGF-like" evidence="18">
    <location>
        <begin position="4035"/>
        <end position="4073"/>
    </location>
</feature>
<dbReference type="PANTHER" id="PTHR24026">
    <property type="entry name" value="FAT ATYPICAL CADHERIN-RELATED"/>
    <property type="match status" value="1"/>
</dbReference>
<dbReference type="FunFam" id="2.60.40.60:FF:000084">
    <property type="entry name" value="FAT atypical cadherin 3"/>
    <property type="match status" value="1"/>
</dbReference>
<feature type="domain" description="Cadherin" evidence="19">
    <location>
        <begin position="2181"/>
        <end position="2281"/>
    </location>
</feature>
<comment type="caution">
    <text evidence="20">The sequence shown here is derived from an EMBL/GenBank/DDBJ whole genome shotgun (WGS) entry which is preliminary data.</text>
</comment>
<evidence type="ECO:0000256" key="12">
    <source>
        <dbReference type="ARBA" id="ARBA00023180"/>
    </source>
</evidence>
<dbReference type="Pfam" id="PF02210">
    <property type="entry name" value="Laminin_G_2"/>
    <property type="match status" value="1"/>
</dbReference>
<dbReference type="Pfam" id="PF00008">
    <property type="entry name" value="EGF"/>
    <property type="match status" value="1"/>
</dbReference>
<feature type="domain" description="Cadherin" evidence="19">
    <location>
        <begin position="377"/>
        <end position="472"/>
    </location>
</feature>
<dbReference type="SMART" id="SM00181">
    <property type="entry name" value="EGF"/>
    <property type="match status" value="3"/>
</dbReference>
<dbReference type="FunFam" id="2.60.40.60:FF:000058">
    <property type="entry name" value="FAT atypical cadherin 3"/>
    <property type="match status" value="1"/>
</dbReference>
<accession>A0AAV7PLX5</accession>
<evidence type="ECO:0000256" key="3">
    <source>
        <dbReference type="ARBA" id="ARBA00022536"/>
    </source>
</evidence>
<comment type="caution">
    <text evidence="14">Lacks conserved residue(s) required for the propagation of feature annotation.</text>
</comment>
<feature type="domain" description="Cadherin" evidence="19">
    <location>
        <begin position="1670"/>
        <end position="1767"/>
    </location>
</feature>
<dbReference type="FunFam" id="2.60.40.60:FF:000052">
    <property type="entry name" value="FAT atypical cadherin 1"/>
    <property type="match status" value="1"/>
</dbReference>
<dbReference type="SUPFAM" id="SSF49899">
    <property type="entry name" value="Concanavalin A-like lectins/glucanases"/>
    <property type="match status" value="1"/>
</dbReference>
<feature type="domain" description="Cadherin" evidence="19">
    <location>
        <begin position="3124"/>
        <end position="3228"/>
    </location>
</feature>
<feature type="domain" description="Cadherin" evidence="19">
    <location>
        <begin position="165"/>
        <end position="272"/>
    </location>
</feature>
<dbReference type="GO" id="GO:0005886">
    <property type="term" value="C:plasma membrane"/>
    <property type="evidence" value="ECO:0007669"/>
    <property type="project" value="UniProtKB-SubCell"/>
</dbReference>
<dbReference type="EMBL" id="JANPWB010000011">
    <property type="protein sequence ID" value="KAJ1128407.1"/>
    <property type="molecule type" value="Genomic_DNA"/>
</dbReference>
<dbReference type="PANTHER" id="PTHR24026:SF37">
    <property type="entry name" value="PROTOCADHERIN FAT 2"/>
    <property type="match status" value="1"/>
</dbReference>
<dbReference type="FunFam" id="2.60.40.60:FF:000051">
    <property type="entry name" value="FAT atypical cadherin 1"/>
    <property type="match status" value="1"/>
</dbReference>
<dbReference type="FunFam" id="2.60.40.60:FF:000024">
    <property type="entry name" value="FAT atypical cadherin 3"/>
    <property type="match status" value="1"/>
</dbReference>
<dbReference type="SMART" id="SM00179">
    <property type="entry name" value="EGF_CA"/>
    <property type="match status" value="3"/>
</dbReference>
<feature type="disulfide bond" evidence="14">
    <location>
        <begin position="3985"/>
        <end position="3994"/>
    </location>
</feature>
<feature type="domain" description="Cadherin" evidence="19">
    <location>
        <begin position="3439"/>
        <end position="3543"/>
    </location>
</feature>
<keyword evidence="12" id="KW-0325">Glycoprotein</keyword>
<dbReference type="Proteomes" id="UP001066276">
    <property type="component" value="Chromosome 7"/>
</dbReference>
<evidence type="ECO:0000256" key="11">
    <source>
        <dbReference type="ARBA" id="ARBA00023157"/>
    </source>
</evidence>
<dbReference type="GO" id="GO:0005509">
    <property type="term" value="F:calcium ion binding"/>
    <property type="evidence" value="ECO:0007669"/>
    <property type="project" value="UniProtKB-UniRule"/>
</dbReference>
<dbReference type="InterPro" id="IPR000742">
    <property type="entry name" value="EGF"/>
</dbReference>
<dbReference type="Pfam" id="PF00028">
    <property type="entry name" value="Cadherin"/>
    <property type="match status" value="29"/>
</dbReference>
<feature type="disulfide bond" evidence="14">
    <location>
        <begin position="4044"/>
        <end position="4061"/>
    </location>
</feature>
<dbReference type="FunFam" id="2.10.25.10:FF:000472">
    <property type="entry name" value="Uncharacterized protein, isoform A"/>
    <property type="match status" value="1"/>
</dbReference>
<feature type="domain" description="Cadherin" evidence="19">
    <location>
        <begin position="2390"/>
        <end position="2491"/>
    </location>
</feature>
<evidence type="ECO:0000259" key="19">
    <source>
        <dbReference type="PROSITE" id="PS50268"/>
    </source>
</evidence>
<feature type="chain" id="PRO_5043832342" description="Protocadherin Fat 2" evidence="16">
    <location>
        <begin position="40"/>
        <end position="4395"/>
    </location>
</feature>
<feature type="domain" description="Cadherin" evidence="19">
    <location>
        <begin position="2703"/>
        <end position="2808"/>
    </location>
</feature>
<dbReference type="InterPro" id="IPR013320">
    <property type="entry name" value="ConA-like_dom_sf"/>
</dbReference>
<dbReference type="SUPFAM" id="SSF49313">
    <property type="entry name" value="Cadherin-like"/>
    <property type="match status" value="33"/>
</dbReference>
<keyword evidence="10 15" id="KW-0472">Membrane</keyword>
<dbReference type="FunFam" id="2.60.40.60:FF:000037">
    <property type="entry name" value="FAT atypical cadherin 1"/>
    <property type="match status" value="1"/>
</dbReference>
<dbReference type="InterPro" id="IPR002126">
    <property type="entry name" value="Cadherin-like_dom"/>
</dbReference>
<dbReference type="InterPro" id="IPR001791">
    <property type="entry name" value="Laminin_G"/>
</dbReference>
<dbReference type="FunFam" id="2.60.40.60:FF:000039">
    <property type="entry name" value="FAT atypical cadherin 3"/>
    <property type="match status" value="1"/>
</dbReference>
<feature type="domain" description="Cadherin" evidence="19">
    <location>
        <begin position="1882"/>
        <end position="1977"/>
    </location>
</feature>
<feature type="domain" description="Cadherin" evidence="19">
    <location>
        <begin position="2596"/>
        <end position="2702"/>
    </location>
</feature>
<evidence type="ECO:0000256" key="2">
    <source>
        <dbReference type="ARBA" id="ARBA00022475"/>
    </source>
</evidence>
<feature type="domain" description="Cadherin" evidence="19">
    <location>
        <begin position="726"/>
        <end position="830"/>
    </location>
</feature>
<reference evidence="20" key="1">
    <citation type="journal article" date="2022" name="bioRxiv">
        <title>Sequencing and chromosome-scale assembly of the giantPleurodeles waltlgenome.</title>
        <authorList>
            <person name="Brown T."/>
            <person name="Elewa A."/>
            <person name="Iarovenko S."/>
            <person name="Subramanian E."/>
            <person name="Araus A.J."/>
            <person name="Petzold A."/>
            <person name="Susuki M."/>
            <person name="Suzuki K.-i.T."/>
            <person name="Hayashi T."/>
            <person name="Toyoda A."/>
            <person name="Oliveira C."/>
            <person name="Osipova E."/>
            <person name="Leigh N.D."/>
            <person name="Simon A."/>
            <person name="Yun M.H."/>
        </authorList>
    </citation>
    <scope>NUCLEOTIDE SEQUENCE</scope>
    <source>
        <strain evidence="20">20211129_DDA</strain>
        <tissue evidence="20">Liver</tissue>
    </source>
</reference>